<evidence type="ECO:0000256" key="1">
    <source>
        <dbReference type="ARBA" id="ARBA00022490"/>
    </source>
</evidence>
<evidence type="ECO:0000313" key="16">
    <source>
        <dbReference type="Proteomes" id="UP001589776"/>
    </source>
</evidence>
<sequence>MMRRTIAQIERMLARRYAGQLESRTKEEAERLVIGVSTDTRTIAQGNLFVPLVGEKFDGHQYAQQAVDKGAAAVLWQRGHEAEPPQGAPLILVDDTLGALQQLAKAYRQELDMKVVGITGSNGKTTTKDLVHAVLAVQYRVHKTQGNLNNHIGLPLTLLQLSEDTEAAVLEMGMSGRGEIELLSGIGAPDIAVITIIGESHLEQLGSREEIARAKVEILSGLADGGLFVYNGDSELIEAVLPEMPKPKTMRTVRFGMGQDCDLFASNVQMTADGAHFTLNDGGAVEFAIPLLGRHNVTNAIAAIAVGRELGISDECIAEGLASVQMTGMRIEVRQAPSGLTVLNDAYNASPTSMEAALKLLAELGGFRCKFAVLGDMLELGPQEAELHRGIGERIGPETADYLLTYGERARHIADGALIRLPADRIRSFNDKRELAQHLLTLAEPNDVVLVKGSRGMRLEDVVAVLLGDEPAGSGH</sequence>
<dbReference type="SUPFAM" id="SSF63418">
    <property type="entry name" value="MurE/MurF N-terminal domain"/>
    <property type="match status" value="1"/>
</dbReference>
<evidence type="ECO:0000256" key="2">
    <source>
        <dbReference type="ARBA" id="ARBA00022598"/>
    </source>
</evidence>
<dbReference type="InterPro" id="IPR036615">
    <property type="entry name" value="Mur_ligase_C_dom_sf"/>
</dbReference>
<keyword evidence="16" id="KW-1185">Reference proteome</keyword>
<name>A0ABV6DND4_9BACL</name>
<keyword evidence="7 10" id="KW-0573">Peptidoglycan synthesis</keyword>
<dbReference type="EMBL" id="JBHLWN010000070">
    <property type="protein sequence ID" value="MFC0214154.1"/>
    <property type="molecule type" value="Genomic_DNA"/>
</dbReference>
<dbReference type="InterPro" id="IPR036565">
    <property type="entry name" value="Mur-like_cat_sf"/>
</dbReference>
<evidence type="ECO:0000256" key="7">
    <source>
        <dbReference type="ARBA" id="ARBA00022984"/>
    </source>
</evidence>
<keyword evidence="3 10" id="KW-0132">Cell division</keyword>
<reference evidence="15 16" key="1">
    <citation type="submission" date="2024-09" db="EMBL/GenBank/DDBJ databases">
        <authorList>
            <person name="Sun Q."/>
            <person name="Mori K."/>
        </authorList>
    </citation>
    <scope>NUCLEOTIDE SEQUENCE [LARGE SCALE GENOMIC DNA]</scope>
    <source>
        <strain evidence="15 16">CCM 7759</strain>
    </source>
</reference>
<comment type="subcellular location">
    <subcellularLocation>
        <location evidence="10 11">Cytoplasm</location>
    </subcellularLocation>
</comment>
<keyword evidence="5 10" id="KW-0067">ATP-binding</keyword>
<feature type="domain" description="Mur ligase central" evidence="14">
    <location>
        <begin position="118"/>
        <end position="306"/>
    </location>
</feature>
<organism evidence="15 16">
    <name type="scientific">Paenibacillus chartarius</name>
    <dbReference type="NCBI Taxonomy" id="747481"/>
    <lineage>
        <taxon>Bacteria</taxon>
        <taxon>Bacillati</taxon>
        <taxon>Bacillota</taxon>
        <taxon>Bacilli</taxon>
        <taxon>Bacillales</taxon>
        <taxon>Paenibacillaceae</taxon>
        <taxon>Paenibacillus</taxon>
    </lineage>
</organism>
<dbReference type="Pfam" id="PF01225">
    <property type="entry name" value="Mur_ligase"/>
    <property type="match status" value="1"/>
</dbReference>
<comment type="pathway">
    <text evidence="10 11">Cell wall biogenesis; peptidoglycan biosynthesis.</text>
</comment>
<dbReference type="Gene3D" id="3.90.190.20">
    <property type="entry name" value="Mur ligase, C-terminal domain"/>
    <property type="match status" value="1"/>
</dbReference>
<dbReference type="RefSeq" id="WP_377471503.1">
    <property type="nucleotide sequence ID" value="NZ_JBHLWN010000070.1"/>
</dbReference>
<dbReference type="PANTHER" id="PTHR43024">
    <property type="entry name" value="UDP-N-ACETYLMURAMOYL-TRIPEPTIDE--D-ALANYL-D-ALANINE LIGASE"/>
    <property type="match status" value="1"/>
</dbReference>
<dbReference type="InterPro" id="IPR051046">
    <property type="entry name" value="MurCDEF_CellWall_CoF430Synth"/>
</dbReference>
<comment type="caution">
    <text evidence="15">The sequence shown here is derived from an EMBL/GenBank/DDBJ whole genome shotgun (WGS) entry which is preliminary data.</text>
</comment>
<dbReference type="GO" id="GO:0047480">
    <property type="term" value="F:UDP-N-acetylmuramoyl-tripeptide-D-alanyl-D-alanine ligase activity"/>
    <property type="evidence" value="ECO:0007669"/>
    <property type="project" value="UniProtKB-EC"/>
</dbReference>
<evidence type="ECO:0000313" key="15">
    <source>
        <dbReference type="EMBL" id="MFC0214154.1"/>
    </source>
</evidence>
<dbReference type="InterPro" id="IPR005863">
    <property type="entry name" value="UDP-N-AcMur_synth"/>
</dbReference>
<dbReference type="InterPro" id="IPR004101">
    <property type="entry name" value="Mur_ligase_C"/>
</dbReference>
<evidence type="ECO:0000256" key="3">
    <source>
        <dbReference type="ARBA" id="ARBA00022618"/>
    </source>
</evidence>
<dbReference type="InterPro" id="IPR000713">
    <property type="entry name" value="Mur_ligase_N"/>
</dbReference>
<protein>
    <recommendedName>
        <fullName evidence="10 11">UDP-N-acetylmuramoyl-tripeptide--D-alanyl-D-alanine ligase</fullName>
        <ecNumber evidence="10 11">6.3.2.10</ecNumber>
    </recommendedName>
    <alternativeName>
        <fullName evidence="10">D-alanyl-D-alanine-adding enzyme</fullName>
    </alternativeName>
</protein>
<dbReference type="SUPFAM" id="SSF53244">
    <property type="entry name" value="MurD-like peptide ligases, peptide-binding domain"/>
    <property type="match status" value="1"/>
</dbReference>
<dbReference type="Gene3D" id="3.40.1390.10">
    <property type="entry name" value="MurE/MurF, N-terminal domain"/>
    <property type="match status" value="1"/>
</dbReference>
<keyword evidence="8 10" id="KW-0131">Cell cycle</keyword>
<evidence type="ECO:0000256" key="6">
    <source>
        <dbReference type="ARBA" id="ARBA00022960"/>
    </source>
</evidence>
<comment type="function">
    <text evidence="10 11">Involved in cell wall formation. Catalyzes the final step in the synthesis of UDP-N-acetylmuramoyl-pentapeptide, the precursor of murein.</text>
</comment>
<evidence type="ECO:0000259" key="12">
    <source>
        <dbReference type="Pfam" id="PF01225"/>
    </source>
</evidence>
<evidence type="ECO:0000256" key="4">
    <source>
        <dbReference type="ARBA" id="ARBA00022741"/>
    </source>
</evidence>
<keyword evidence="1 10" id="KW-0963">Cytoplasm</keyword>
<gene>
    <name evidence="10 15" type="primary">murF</name>
    <name evidence="15" type="ORF">ACFFK0_17130</name>
</gene>
<evidence type="ECO:0000256" key="8">
    <source>
        <dbReference type="ARBA" id="ARBA00023306"/>
    </source>
</evidence>
<dbReference type="NCBIfam" id="TIGR01143">
    <property type="entry name" value="murF"/>
    <property type="match status" value="1"/>
</dbReference>
<feature type="binding site" evidence="10">
    <location>
        <begin position="120"/>
        <end position="126"/>
    </location>
    <ligand>
        <name>ATP</name>
        <dbReference type="ChEBI" id="CHEBI:30616"/>
    </ligand>
</feature>
<dbReference type="HAMAP" id="MF_02019">
    <property type="entry name" value="MurF"/>
    <property type="match status" value="1"/>
</dbReference>
<comment type="similarity">
    <text evidence="10">Belongs to the MurCDEF family. MurF subfamily.</text>
</comment>
<evidence type="ECO:0000259" key="14">
    <source>
        <dbReference type="Pfam" id="PF08245"/>
    </source>
</evidence>
<keyword evidence="9 10" id="KW-0961">Cell wall biogenesis/degradation</keyword>
<dbReference type="Proteomes" id="UP001589776">
    <property type="component" value="Unassembled WGS sequence"/>
</dbReference>
<comment type="catalytic activity">
    <reaction evidence="10 11">
        <text>D-alanyl-D-alanine + UDP-N-acetyl-alpha-D-muramoyl-L-alanyl-gamma-D-glutamyl-meso-2,6-diaminopimelate + ATP = UDP-N-acetyl-alpha-D-muramoyl-L-alanyl-gamma-D-glutamyl-meso-2,6-diaminopimeloyl-D-alanyl-D-alanine + ADP + phosphate + H(+)</text>
        <dbReference type="Rhea" id="RHEA:28374"/>
        <dbReference type="ChEBI" id="CHEBI:15378"/>
        <dbReference type="ChEBI" id="CHEBI:30616"/>
        <dbReference type="ChEBI" id="CHEBI:43474"/>
        <dbReference type="ChEBI" id="CHEBI:57822"/>
        <dbReference type="ChEBI" id="CHEBI:61386"/>
        <dbReference type="ChEBI" id="CHEBI:83905"/>
        <dbReference type="ChEBI" id="CHEBI:456216"/>
        <dbReference type="EC" id="6.3.2.10"/>
    </reaction>
</comment>
<keyword evidence="2 10" id="KW-0436">Ligase</keyword>
<evidence type="ECO:0000256" key="11">
    <source>
        <dbReference type="RuleBase" id="RU004136"/>
    </source>
</evidence>
<feature type="domain" description="Mur ligase C-terminal" evidence="13">
    <location>
        <begin position="329"/>
        <end position="455"/>
    </location>
</feature>
<dbReference type="Pfam" id="PF02875">
    <property type="entry name" value="Mur_ligase_C"/>
    <property type="match status" value="1"/>
</dbReference>
<accession>A0ABV6DND4</accession>
<dbReference type="Pfam" id="PF08245">
    <property type="entry name" value="Mur_ligase_M"/>
    <property type="match status" value="1"/>
</dbReference>
<proteinExistence type="inferred from homology"/>
<keyword evidence="6 10" id="KW-0133">Cell shape</keyword>
<dbReference type="InterPro" id="IPR035911">
    <property type="entry name" value="MurE/MurF_N"/>
</dbReference>
<dbReference type="Gene3D" id="3.40.1190.10">
    <property type="entry name" value="Mur-like, catalytic domain"/>
    <property type="match status" value="1"/>
</dbReference>
<evidence type="ECO:0000256" key="5">
    <source>
        <dbReference type="ARBA" id="ARBA00022840"/>
    </source>
</evidence>
<dbReference type="EC" id="6.3.2.10" evidence="10 11"/>
<evidence type="ECO:0000256" key="9">
    <source>
        <dbReference type="ARBA" id="ARBA00023316"/>
    </source>
</evidence>
<dbReference type="InterPro" id="IPR013221">
    <property type="entry name" value="Mur_ligase_cen"/>
</dbReference>
<keyword evidence="4 10" id="KW-0547">Nucleotide-binding</keyword>
<feature type="domain" description="Mur ligase N-terminal catalytic" evidence="12">
    <location>
        <begin position="35"/>
        <end position="108"/>
    </location>
</feature>
<dbReference type="PANTHER" id="PTHR43024:SF1">
    <property type="entry name" value="UDP-N-ACETYLMURAMOYL-TRIPEPTIDE--D-ALANYL-D-ALANINE LIGASE"/>
    <property type="match status" value="1"/>
</dbReference>
<evidence type="ECO:0000259" key="13">
    <source>
        <dbReference type="Pfam" id="PF02875"/>
    </source>
</evidence>
<dbReference type="SUPFAM" id="SSF53623">
    <property type="entry name" value="MurD-like peptide ligases, catalytic domain"/>
    <property type="match status" value="1"/>
</dbReference>
<evidence type="ECO:0000256" key="10">
    <source>
        <dbReference type="HAMAP-Rule" id="MF_02019"/>
    </source>
</evidence>